<organism evidence="3 4">
    <name type="scientific">Paenimyroides ceti</name>
    <dbReference type="NCBI Taxonomy" id="395087"/>
    <lineage>
        <taxon>Bacteria</taxon>
        <taxon>Pseudomonadati</taxon>
        <taxon>Bacteroidota</taxon>
        <taxon>Flavobacteriia</taxon>
        <taxon>Flavobacteriales</taxon>
        <taxon>Flavobacteriaceae</taxon>
        <taxon>Paenimyroides</taxon>
    </lineage>
</organism>
<dbReference type="Proteomes" id="UP001242368">
    <property type="component" value="Unassembled WGS sequence"/>
</dbReference>
<proteinExistence type="predicted"/>
<evidence type="ECO:0000256" key="1">
    <source>
        <dbReference type="ARBA" id="ARBA00022679"/>
    </source>
</evidence>
<sequence>MKNVYINGVGAVTVQGVYDENFFGKETVPLNNVNYAQHPSYKNWITPAMIRRMSTAVKMGIYASQTALDDAQLTTPETIITGTGMGCLQDSEKFLRSLIENQEQFLTPTSFIQSTHNTVGAQIALRLQCKGYNFTYVNGANSFENALLDAKLQIQNSETQNVLLGGIDEISDYTLSLLEKIQHIKKEGESIDFKNPQTNGVPFGEGAAFFVLSDEKTAETYAEIKDVSVFNTPNKQDIKTEINDFLHQNQLELEDIDAIILGKNGDMAFDAVYKEVAEMFHKTPQIYYKHLSGEYNTASAIGFLAASHLIKKQTIPVMLQLNPIQPVEIKKVLLFNQYRATDFSFVLLSQ</sequence>
<evidence type="ECO:0000313" key="3">
    <source>
        <dbReference type="EMBL" id="MDN3708599.1"/>
    </source>
</evidence>
<dbReference type="InterPro" id="IPR016039">
    <property type="entry name" value="Thiolase-like"/>
</dbReference>
<dbReference type="PANTHER" id="PTHR11712:SF336">
    <property type="entry name" value="3-OXOACYL-[ACYL-CARRIER-PROTEIN] SYNTHASE, MITOCHONDRIAL"/>
    <property type="match status" value="1"/>
</dbReference>
<feature type="domain" description="Beta-ketoacyl synthase-like N-terminal" evidence="2">
    <location>
        <begin position="44"/>
        <end position="217"/>
    </location>
</feature>
<dbReference type="EMBL" id="JAUFQU010000001">
    <property type="protein sequence ID" value="MDN3708599.1"/>
    <property type="molecule type" value="Genomic_DNA"/>
</dbReference>
<accession>A0ABT8CWN0</accession>
<dbReference type="InterPro" id="IPR000794">
    <property type="entry name" value="Beta-ketoacyl_synthase"/>
</dbReference>
<evidence type="ECO:0000313" key="4">
    <source>
        <dbReference type="Proteomes" id="UP001242368"/>
    </source>
</evidence>
<dbReference type="PANTHER" id="PTHR11712">
    <property type="entry name" value="POLYKETIDE SYNTHASE-RELATED"/>
    <property type="match status" value="1"/>
</dbReference>
<dbReference type="RefSeq" id="WP_290364458.1">
    <property type="nucleotide sequence ID" value="NZ_JAUFQU010000001.1"/>
</dbReference>
<reference evidence="4" key="1">
    <citation type="journal article" date="2019" name="Int. J. Syst. Evol. Microbiol.">
        <title>The Global Catalogue of Microorganisms (GCM) 10K type strain sequencing project: providing services to taxonomists for standard genome sequencing and annotation.</title>
        <authorList>
            <consortium name="The Broad Institute Genomics Platform"/>
            <consortium name="The Broad Institute Genome Sequencing Center for Infectious Disease"/>
            <person name="Wu L."/>
            <person name="Ma J."/>
        </authorList>
    </citation>
    <scope>NUCLEOTIDE SEQUENCE [LARGE SCALE GENOMIC DNA]</scope>
    <source>
        <strain evidence="4">CECT 7184</strain>
    </source>
</reference>
<dbReference type="InterPro" id="IPR014030">
    <property type="entry name" value="Ketoacyl_synth_N"/>
</dbReference>
<keyword evidence="1" id="KW-0808">Transferase</keyword>
<comment type="caution">
    <text evidence="3">The sequence shown here is derived from an EMBL/GenBank/DDBJ whole genome shotgun (WGS) entry which is preliminary data.</text>
</comment>
<dbReference type="SUPFAM" id="SSF53901">
    <property type="entry name" value="Thiolase-like"/>
    <property type="match status" value="2"/>
</dbReference>
<evidence type="ECO:0000259" key="2">
    <source>
        <dbReference type="Pfam" id="PF00109"/>
    </source>
</evidence>
<name>A0ABT8CWN0_9FLAO</name>
<keyword evidence="4" id="KW-1185">Reference proteome</keyword>
<dbReference type="Pfam" id="PF00109">
    <property type="entry name" value="ketoacyl-synt"/>
    <property type="match status" value="1"/>
</dbReference>
<dbReference type="Gene3D" id="3.40.47.10">
    <property type="match status" value="1"/>
</dbReference>
<protein>
    <submittedName>
        <fullName evidence="3">Beta-ketoacyl synthase N-terminal-like domain-containing protein</fullName>
    </submittedName>
</protein>
<gene>
    <name evidence="3" type="ORF">QW060_15970</name>
</gene>